<keyword evidence="1" id="KW-0175">Coiled coil</keyword>
<dbReference type="Gene3D" id="3.50.30.10">
    <property type="entry name" value="Phosphohistidine domain"/>
    <property type="match status" value="1"/>
</dbReference>
<dbReference type="InterPro" id="IPR002192">
    <property type="entry name" value="PPDK_AMP/ATP-bd"/>
</dbReference>
<dbReference type="PANTHER" id="PTHR43615:SF1">
    <property type="entry name" value="PPDK_N DOMAIN-CONTAINING PROTEIN"/>
    <property type="match status" value="1"/>
</dbReference>
<feature type="domain" description="Pyruvate phosphate dikinase AMP/ATP-binding" evidence="4">
    <location>
        <begin position="23"/>
        <end position="306"/>
    </location>
</feature>
<sequence>METLEPKHLVLPLTGAATADATLTGGKGANLARLIDAGLPVPDGFCVTTAVYDRLVADAEIEALIADLEDVDPTATGRQRALAGELRDRLRERPLPADVREAIASAVDDDAVYVARSSATAEDLPSASFAGQHETELELEGLEAVLDAISACMASLFTDRAVAYRATNNVPHGDVSMAVVVQRMVDADASGVLFTADPTSGRRTVASIDAAAGLGESVVSGTVTADNVRVDRESGEILEYRVGDRDESNDGRSGDSQRGRVLSDEQVTTLVSYADAIERLFDTPQDVEWSVADGRLWVLQSRPITTLFPVPSPPPDDDALHVYYSFNHRQGMTESMPPLVADYWRRVTATTLGRVVGYDLPTGPVSTTAGGIVYMDVTPLVRSDRLSARLFASLEEVDRAAIPPLEDVRERRGDELADISLLRGVSPTRTLSTAGRLLPAVGRSILAIVRGLVSRSYEGVPRRSREWADRLAERLIRGVRGGETHRDRIRILLETYEEIAFEGVTQAFKLWNVYVYRAALKRLCPGADEEFEALGRGLRENVTTAMMLELGDVTDVARDRPAVEQALSDGRDLEEIREVEGGEAFVAAFEDFLDEYGFRAPAEIEFSRPRYREDPSPLLETVRASLETGERGDHRRRVDRLEAEAEAAIERLERRAAQAAFGSIRRRLVRPFAARYRSYLSMRETPKYALSQLLDETRHQVLAAGEYLEREGGLDDAADVWLYDFDELLSALASPAEPIDVDLDARRAEHRRNRQLRAPRVIASDGEIPRGAAADTDVDGLVGTPTSDGIAEGVARVVHDPGDAALERGEILVAPHTDPGWTPLFLNAAGLVTDVGGVMTHGSLVAREYGIPSVVAAEATREIDTGDRIRVDGIRGVVEFLEDG</sequence>
<dbReference type="AlphaFoldDB" id="A0ABD5PLX7"/>
<evidence type="ECO:0000259" key="3">
    <source>
        <dbReference type="Pfam" id="PF00391"/>
    </source>
</evidence>
<dbReference type="InterPro" id="IPR036637">
    <property type="entry name" value="Phosphohistidine_dom_sf"/>
</dbReference>
<accession>A0ABD5PLX7</accession>
<comment type="caution">
    <text evidence="5">The sequence shown here is derived from an EMBL/GenBank/DDBJ whole genome shotgun (WGS) entry which is preliminary data.</text>
</comment>
<dbReference type="Gene3D" id="3.30.470.20">
    <property type="entry name" value="ATP-grasp fold, B domain"/>
    <property type="match status" value="1"/>
</dbReference>
<evidence type="ECO:0000256" key="1">
    <source>
        <dbReference type="SAM" id="Coils"/>
    </source>
</evidence>
<dbReference type="RefSeq" id="WP_250139504.1">
    <property type="nucleotide sequence ID" value="NZ_JALIQP010000001.1"/>
</dbReference>
<keyword evidence="6" id="KW-1185">Reference proteome</keyword>
<dbReference type="SUPFAM" id="SSF56059">
    <property type="entry name" value="Glutathione synthetase ATP-binding domain-like"/>
    <property type="match status" value="1"/>
</dbReference>
<gene>
    <name evidence="5" type="ORF">ACFO5R_05480</name>
</gene>
<dbReference type="EMBL" id="JBHSFA010000002">
    <property type="protein sequence ID" value="MFC4541374.1"/>
    <property type="molecule type" value="Genomic_DNA"/>
</dbReference>
<dbReference type="InterPro" id="IPR051549">
    <property type="entry name" value="PEP_Utilizing_Enz"/>
</dbReference>
<dbReference type="InterPro" id="IPR013815">
    <property type="entry name" value="ATP_grasp_subdomain_1"/>
</dbReference>
<protein>
    <submittedName>
        <fullName evidence="5">PEP/pyruvate-binding domain-containing protein</fullName>
    </submittedName>
</protein>
<feature type="coiled-coil region" evidence="1">
    <location>
        <begin position="631"/>
        <end position="658"/>
    </location>
</feature>
<dbReference type="Gene3D" id="3.30.1490.20">
    <property type="entry name" value="ATP-grasp fold, A domain"/>
    <property type="match status" value="1"/>
</dbReference>
<evidence type="ECO:0000313" key="5">
    <source>
        <dbReference type="EMBL" id="MFC4541374.1"/>
    </source>
</evidence>
<dbReference type="Pfam" id="PF01326">
    <property type="entry name" value="PPDK_N"/>
    <property type="match status" value="1"/>
</dbReference>
<evidence type="ECO:0000313" key="6">
    <source>
        <dbReference type="Proteomes" id="UP001595898"/>
    </source>
</evidence>
<dbReference type="PANTHER" id="PTHR43615">
    <property type="entry name" value="PHOSPHOENOLPYRUVATE SYNTHASE-RELATED"/>
    <property type="match status" value="1"/>
</dbReference>
<dbReference type="Pfam" id="PF00391">
    <property type="entry name" value="PEP-utilizers"/>
    <property type="match status" value="1"/>
</dbReference>
<feature type="region of interest" description="Disordered" evidence="2">
    <location>
        <begin position="242"/>
        <end position="261"/>
    </location>
</feature>
<evidence type="ECO:0000256" key="2">
    <source>
        <dbReference type="SAM" id="MobiDB-lite"/>
    </source>
</evidence>
<organism evidence="5 6">
    <name type="scientific">Halosolutus amylolyticus</name>
    <dbReference type="NCBI Taxonomy" id="2932267"/>
    <lineage>
        <taxon>Archaea</taxon>
        <taxon>Methanobacteriati</taxon>
        <taxon>Methanobacteriota</taxon>
        <taxon>Stenosarchaea group</taxon>
        <taxon>Halobacteria</taxon>
        <taxon>Halobacteriales</taxon>
        <taxon>Natrialbaceae</taxon>
        <taxon>Halosolutus</taxon>
    </lineage>
</organism>
<reference evidence="5 6" key="1">
    <citation type="journal article" date="2019" name="Int. J. Syst. Evol. Microbiol.">
        <title>The Global Catalogue of Microorganisms (GCM) 10K type strain sequencing project: providing services to taxonomists for standard genome sequencing and annotation.</title>
        <authorList>
            <consortium name="The Broad Institute Genomics Platform"/>
            <consortium name="The Broad Institute Genome Sequencing Center for Infectious Disease"/>
            <person name="Wu L."/>
            <person name="Ma J."/>
        </authorList>
    </citation>
    <scope>NUCLEOTIDE SEQUENCE [LARGE SCALE GENOMIC DNA]</scope>
    <source>
        <strain evidence="5 6">WLHS5</strain>
    </source>
</reference>
<dbReference type="Proteomes" id="UP001595898">
    <property type="component" value="Unassembled WGS sequence"/>
</dbReference>
<dbReference type="SUPFAM" id="SSF52009">
    <property type="entry name" value="Phosphohistidine domain"/>
    <property type="match status" value="1"/>
</dbReference>
<dbReference type="InterPro" id="IPR008279">
    <property type="entry name" value="PEP-util_enz_mobile_dom"/>
</dbReference>
<proteinExistence type="predicted"/>
<name>A0ABD5PLX7_9EURY</name>
<evidence type="ECO:0000259" key="4">
    <source>
        <dbReference type="Pfam" id="PF01326"/>
    </source>
</evidence>
<feature type="domain" description="PEP-utilising enzyme mobile" evidence="3">
    <location>
        <begin position="807"/>
        <end position="876"/>
    </location>
</feature>